<dbReference type="Pfam" id="PF12937">
    <property type="entry name" value="F-box-like"/>
    <property type="match status" value="1"/>
</dbReference>
<sequence>MAALYGLLPAWLRSLLSRDSRCPGEATSSTPAASQPSRVASDFVAPLPPELWVEIFRHLDVESLLNLAEAVPQWKDLAFSPTVVRSVTFDQGTDERIVEKFLLATRENLVREEIRNKWLALDVRELRLTNCIALPSEVIIDVTRRCYNLRELYCVNCVVEPYELFRHLCWFVQGIKKVEWTLYDKRYYRYEDSLDVWPIEHLYGGMAPGINEMYVEVFRCDETVAFLDSFVKRCQHLYRLHVHNVWMEYYPELNVDAVSANFVPDKHGPLEITDRLPHLEILEYTYEMPLSPNMDARLPVIRNNIAWQRNSVASRYRKPAPSFNVVGFDDVVKGEVSLGSREQVTVVMRGNVRAASLFEEAASKPALWKDVTRLTLVYVPLALDENPIPSTAGPRNCEKPIRQFFEACVSRLTELNLSTSHFTGGGDCCFLVASTLHNLRSLALPPCGANLEHSLAWLAHGCKLLESLDVRSVPTVEGAGMCEACKPPLLFTAGCFEVLHRETRLRRLSIDETAQIVDLEFLSECRVEDLRISVENVKNGDFSQCPKVLGQLLASNPRLASLTLVARGAPLCITVAETLWQVQSLRNVCVLTTTIVSLAAVAEFFVYLEHRLPALLTAHMHYEGEGGVARASTWVRPRQPGLPSRSVIPMMRSSNVIVVYRRPCLGRLCCVDGFTGLVRPRNRS</sequence>
<gene>
    <name evidence="2" type="ORF">HPB52_003650</name>
</gene>
<dbReference type="InterPro" id="IPR036047">
    <property type="entry name" value="F-box-like_dom_sf"/>
</dbReference>
<evidence type="ECO:0000313" key="3">
    <source>
        <dbReference type="Proteomes" id="UP000821837"/>
    </source>
</evidence>
<evidence type="ECO:0000259" key="1">
    <source>
        <dbReference type="PROSITE" id="PS50181"/>
    </source>
</evidence>
<dbReference type="PROSITE" id="PS50181">
    <property type="entry name" value="FBOX"/>
    <property type="match status" value="1"/>
</dbReference>
<comment type="caution">
    <text evidence="2">The sequence shown here is derived from an EMBL/GenBank/DDBJ whole genome shotgun (WGS) entry which is preliminary data.</text>
</comment>
<dbReference type="Gene3D" id="3.80.10.10">
    <property type="entry name" value="Ribonuclease Inhibitor"/>
    <property type="match status" value="2"/>
</dbReference>
<name>A0A9D4Q9Q3_RHISA</name>
<dbReference type="VEuPathDB" id="VectorBase:RSAN_054774"/>
<proteinExistence type="predicted"/>
<dbReference type="EMBL" id="JABSTV010001247">
    <property type="protein sequence ID" value="KAH7971885.1"/>
    <property type="molecule type" value="Genomic_DNA"/>
</dbReference>
<reference evidence="2" key="1">
    <citation type="journal article" date="2020" name="Cell">
        <title>Large-Scale Comparative Analyses of Tick Genomes Elucidate Their Genetic Diversity and Vector Capacities.</title>
        <authorList>
            <consortium name="Tick Genome and Microbiome Consortium (TIGMIC)"/>
            <person name="Jia N."/>
            <person name="Wang J."/>
            <person name="Shi W."/>
            <person name="Du L."/>
            <person name="Sun Y."/>
            <person name="Zhan W."/>
            <person name="Jiang J.F."/>
            <person name="Wang Q."/>
            <person name="Zhang B."/>
            <person name="Ji P."/>
            <person name="Bell-Sakyi L."/>
            <person name="Cui X.M."/>
            <person name="Yuan T.T."/>
            <person name="Jiang B.G."/>
            <person name="Yang W.F."/>
            <person name="Lam T.T."/>
            <person name="Chang Q.C."/>
            <person name="Ding S.J."/>
            <person name="Wang X.J."/>
            <person name="Zhu J.G."/>
            <person name="Ruan X.D."/>
            <person name="Zhao L."/>
            <person name="Wei J.T."/>
            <person name="Ye R.Z."/>
            <person name="Que T.C."/>
            <person name="Du C.H."/>
            <person name="Zhou Y.H."/>
            <person name="Cheng J.X."/>
            <person name="Dai P.F."/>
            <person name="Guo W.B."/>
            <person name="Han X.H."/>
            <person name="Huang E.J."/>
            <person name="Li L.F."/>
            <person name="Wei W."/>
            <person name="Gao Y.C."/>
            <person name="Liu J.Z."/>
            <person name="Shao H.Z."/>
            <person name="Wang X."/>
            <person name="Wang C.C."/>
            <person name="Yang T.C."/>
            <person name="Huo Q.B."/>
            <person name="Li W."/>
            <person name="Chen H.Y."/>
            <person name="Chen S.E."/>
            <person name="Zhou L.G."/>
            <person name="Ni X.B."/>
            <person name="Tian J.H."/>
            <person name="Sheng Y."/>
            <person name="Liu T."/>
            <person name="Pan Y.S."/>
            <person name="Xia L.Y."/>
            <person name="Li J."/>
            <person name="Zhao F."/>
            <person name="Cao W.C."/>
        </authorList>
    </citation>
    <scope>NUCLEOTIDE SEQUENCE</scope>
    <source>
        <strain evidence="2">Rsan-2018</strain>
    </source>
</reference>
<dbReference type="AlphaFoldDB" id="A0A9D4Q9Q3"/>
<protein>
    <recommendedName>
        <fullName evidence="1">F-box domain-containing protein</fullName>
    </recommendedName>
</protein>
<dbReference type="SUPFAM" id="SSF81383">
    <property type="entry name" value="F-box domain"/>
    <property type="match status" value="1"/>
</dbReference>
<evidence type="ECO:0000313" key="2">
    <source>
        <dbReference type="EMBL" id="KAH7971885.1"/>
    </source>
</evidence>
<feature type="domain" description="F-box" evidence="1">
    <location>
        <begin position="41"/>
        <end position="87"/>
    </location>
</feature>
<dbReference type="Proteomes" id="UP000821837">
    <property type="component" value="Chromosome 11"/>
</dbReference>
<accession>A0A9D4Q9Q3</accession>
<organism evidence="2 3">
    <name type="scientific">Rhipicephalus sanguineus</name>
    <name type="common">Brown dog tick</name>
    <name type="synonym">Ixodes sanguineus</name>
    <dbReference type="NCBI Taxonomy" id="34632"/>
    <lineage>
        <taxon>Eukaryota</taxon>
        <taxon>Metazoa</taxon>
        <taxon>Ecdysozoa</taxon>
        <taxon>Arthropoda</taxon>
        <taxon>Chelicerata</taxon>
        <taxon>Arachnida</taxon>
        <taxon>Acari</taxon>
        <taxon>Parasitiformes</taxon>
        <taxon>Ixodida</taxon>
        <taxon>Ixodoidea</taxon>
        <taxon>Ixodidae</taxon>
        <taxon>Rhipicephalinae</taxon>
        <taxon>Rhipicephalus</taxon>
        <taxon>Rhipicephalus</taxon>
    </lineage>
</organism>
<dbReference type="SUPFAM" id="SSF52047">
    <property type="entry name" value="RNI-like"/>
    <property type="match status" value="1"/>
</dbReference>
<reference evidence="2" key="2">
    <citation type="submission" date="2021-09" db="EMBL/GenBank/DDBJ databases">
        <authorList>
            <person name="Jia N."/>
            <person name="Wang J."/>
            <person name="Shi W."/>
            <person name="Du L."/>
            <person name="Sun Y."/>
            <person name="Zhan W."/>
            <person name="Jiang J."/>
            <person name="Wang Q."/>
            <person name="Zhang B."/>
            <person name="Ji P."/>
            <person name="Sakyi L.B."/>
            <person name="Cui X."/>
            <person name="Yuan T."/>
            <person name="Jiang B."/>
            <person name="Yang W."/>
            <person name="Lam T.T.-Y."/>
            <person name="Chang Q."/>
            <person name="Ding S."/>
            <person name="Wang X."/>
            <person name="Zhu J."/>
            <person name="Ruan X."/>
            <person name="Zhao L."/>
            <person name="Wei J."/>
            <person name="Que T."/>
            <person name="Du C."/>
            <person name="Cheng J."/>
            <person name="Dai P."/>
            <person name="Han X."/>
            <person name="Huang E."/>
            <person name="Gao Y."/>
            <person name="Liu J."/>
            <person name="Shao H."/>
            <person name="Ye R."/>
            <person name="Li L."/>
            <person name="Wei W."/>
            <person name="Wang X."/>
            <person name="Wang C."/>
            <person name="Huo Q."/>
            <person name="Li W."/>
            <person name="Guo W."/>
            <person name="Chen H."/>
            <person name="Chen S."/>
            <person name="Zhou L."/>
            <person name="Zhou L."/>
            <person name="Ni X."/>
            <person name="Tian J."/>
            <person name="Zhou Y."/>
            <person name="Sheng Y."/>
            <person name="Liu T."/>
            <person name="Pan Y."/>
            <person name="Xia L."/>
            <person name="Li J."/>
            <person name="Zhao F."/>
            <person name="Cao W."/>
        </authorList>
    </citation>
    <scope>NUCLEOTIDE SEQUENCE</scope>
    <source>
        <strain evidence="2">Rsan-2018</strain>
        <tissue evidence="2">Larvae</tissue>
    </source>
</reference>
<dbReference type="InterPro" id="IPR001810">
    <property type="entry name" value="F-box_dom"/>
</dbReference>
<dbReference type="InterPro" id="IPR032675">
    <property type="entry name" value="LRR_dom_sf"/>
</dbReference>
<keyword evidence="3" id="KW-1185">Reference proteome</keyword>